<name>A0A017TDI5_9BACT</name>
<feature type="compositionally biased region" description="Basic and acidic residues" evidence="1">
    <location>
        <begin position="471"/>
        <end position="481"/>
    </location>
</feature>
<feature type="region of interest" description="Disordered" evidence="1">
    <location>
        <begin position="769"/>
        <end position="821"/>
    </location>
</feature>
<comment type="caution">
    <text evidence="3">The sequence shown here is derived from an EMBL/GenBank/DDBJ whole genome shotgun (WGS) entry which is preliminary data.</text>
</comment>
<dbReference type="AlphaFoldDB" id="A0A017TDI5"/>
<keyword evidence="4" id="KW-1185">Reference proteome</keyword>
<feature type="compositionally biased region" description="Low complexity" evidence="1">
    <location>
        <begin position="625"/>
        <end position="639"/>
    </location>
</feature>
<reference evidence="3 4" key="1">
    <citation type="submission" date="2013-05" db="EMBL/GenBank/DDBJ databases">
        <title>Genome assembly of Chondromyces apiculatus DSM 436.</title>
        <authorList>
            <person name="Sharma G."/>
            <person name="Khatri I."/>
            <person name="Kaur C."/>
            <person name="Mayilraj S."/>
            <person name="Subramanian S."/>
        </authorList>
    </citation>
    <scope>NUCLEOTIDE SEQUENCE [LARGE SCALE GENOMIC DNA]</scope>
    <source>
        <strain evidence="3 4">DSM 436</strain>
    </source>
</reference>
<feature type="region of interest" description="Disordered" evidence="1">
    <location>
        <begin position="75"/>
        <end position="128"/>
    </location>
</feature>
<feature type="region of interest" description="Disordered" evidence="1">
    <location>
        <begin position="345"/>
        <end position="743"/>
    </location>
</feature>
<dbReference type="PROSITE" id="PS50042">
    <property type="entry name" value="CNMP_BINDING_3"/>
    <property type="match status" value="1"/>
</dbReference>
<evidence type="ECO:0000313" key="3">
    <source>
        <dbReference type="EMBL" id="EYF06651.1"/>
    </source>
</evidence>
<dbReference type="InterPro" id="IPR014710">
    <property type="entry name" value="RmlC-like_jellyroll"/>
</dbReference>
<feature type="compositionally biased region" description="Low complexity" evidence="1">
    <location>
        <begin position="651"/>
        <end position="660"/>
    </location>
</feature>
<accession>A0A017TDI5</accession>
<dbReference type="Gene3D" id="2.60.120.10">
    <property type="entry name" value="Jelly Rolls"/>
    <property type="match status" value="1"/>
</dbReference>
<feature type="region of interest" description="Disordered" evidence="1">
    <location>
        <begin position="161"/>
        <end position="322"/>
    </location>
</feature>
<evidence type="ECO:0000313" key="4">
    <source>
        <dbReference type="Proteomes" id="UP000019678"/>
    </source>
</evidence>
<proteinExistence type="predicted"/>
<feature type="compositionally biased region" description="Pro residues" evidence="1">
    <location>
        <begin position="678"/>
        <end position="693"/>
    </location>
</feature>
<protein>
    <recommendedName>
        <fullName evidence="2">Cyclic nucleotide-binding domain-containing protein</fullName>
    </recommendedName>
</protein>
<feature type="compositionally biased region" description="Low complexity" evidence="1">
    <location>
        <begin position="117"/>
        <end position="128"/>
    </location>
</feature>
<feature type="compositionally biased region" description="Low complexity" evidence="1">
    <location>
        <begin position="285"/>
        <end position="305"/>
    </location>
</feature>
<feature type="compositionally biased region" description="Polar residues" evidence="1">
    <location>
        <begin position="104"/>
        <end position="116"/>
    </location>
</feature>
<feature type="compositionally biased region" description="Pro residues" evidence="1">
    <location>
        <begin position="589"/>
        <end position="598"/>
    </location>
</feature>
<feature type="domain" description="Cyclic nucleotide-binding" evidence="2">
    <location>
        <begin position="960"/>
        <end position="1060"/>
    </location>
</feature>
<dbReference type="Proteomes" id="UP000019678">
    <property type="component" value="Unassembled WGS sequence"/>
</dbReference>
<sequence>MADHMVALPEPHPEDDEDVVWGLSTARTLWMRGERSDAIVWLRRAVDAADAAGQTFRASEIGLCLSALQEVLDKWPPGAEPPAAGPLSDLQPPNQSAPARAPELSTTPEPATSLPQSSTNLASLASTTPAPPVYTPALPGEVSAHAHPVPASTARFASSPAAVSGSAFPPSSPEIARGSASSGQFPIPVHPRVPTFGPPVALPPDPPPSPPGGPAPAGVHDGAQDLAFPAPAPSHRPVPASHATKPEWSLPSVPAPPPHHDGGDGAHTSSGAQRPVASTHPQPPFAASSPPAPRQAAPASIPSRSLSTAPEAGGSRGPASIPPAATVLVKDVAALDGAAVPLASLSTAPQAPQGSSPEGASASPARKRQPRAPILDPWSEDTTSTPRRPAGEVFSREQNAFLVTHRPPVSQTDEEDDQVVTSAAPLTAMTFSQKKKTPRAQSSIAPPATGDAGQSAAGRLSGVGGSIPPKLSRDRVSEAPAEKGMALDVPGIPPPPSTVRGTHPTLGASTAPPAAPPEGSPRARSIPPPASTTLPAQPSAPVQAPMGVAPSKVPPALEEAPQPPAVSPSLAANSRPPGKLTVDPQSRPSSPPPQPAQSPQPSRTRPSIPAPATPQRQPASPQTRPPAAGASATPPATSVEPPPAPQPLAQPAPVSIAPSAPSLPPRPTIPPAKASTPGTPPGHKPASPDPAALPPVVNGAAAPTRVTPGPSVGQETAPAPRVKTPSLAPTPSPPALPALASTAPAATTPVPGAGMPTVMAFAAPQAAEATATADVTREGHSSRPHDLTRNRESVGPVAVAPLHPSSAPHLTPPPKPEEAPTETLSAGLTAHDLVGLDAFADLPEEMHVQLARSARVEALTPDEEVAGFGVALVLSGEASVCTSIVDTPALQAEGGTLVPSCGTLAEGMPLRVVAGPKGARVAVWDQPAIDEAIRACPWVVDELREVSDRLQAFAGATIGPLGDLEESQLHHVLERLRIQALEPGETIVLSGHPVPGLVVVGAGTVEFFEQEPGPASAAARPGDILFASALLSGQESPATARAATGGALVLIGEHPTLRALFEQFPELLHLLSTEI</sequence>
<feature type="compositionally biased region" description="Basic and acidic residues" evidence="1">
    <location>
        <begin position="775"/>
        <end position="792"/>
    </location>
</feature>
<organism evidence="3 4">
    <name type="scientific">Chondromyces apiculatus DSM 436</name>
    <dbReference type="NCBI Taxonomy" id="1192034"/>
    <lineage>
        <taxon>Bacteria</taxon>
        <taxon>Pseudomonadati</taxon>
        <taxon>Myxococcota</taxon>
        <taxon>Polyangia</taxon>
        <taxon>Polyangiales</taxon>
        <taxon>Polyangiaceae</taxon>
        <taxon>Chondromyces</taxon>
    </lineage>
</organism>
<gene>
    <name evidence="3" type="ORF">CAP_1781</name>
</gene>
<feature type="compositionally biased region" description="Pro residues" evidence="1">
    <location>
        <begin position="188"/>
        <end position="214"/>
    </location>
</feature>
<feature type="compositionally biased region" description="Pro residues" evidence="1">
    <location>
        <begin position="640"/>
        <end position="650"/>
    </location>
</feature>
<evidence type="ECO:0000256" key="1">
    <source>
        <dbReference type="SAM" id="MobiDB-lite"/>
    </source>
</evidence>
<feature type="compositionally biased region" description="Pro residues" evidence="1">
    <location>
        <begin position="661"/>
        <end position="670"/>
    </location>
</feature>
<feature type="compositionally biased region" description="Low complexity" evidence="1">
    <location>
        <begin position="351"/>
        <end position="364"/>
    </location>
</feature>
<evidence type="ECO:0000259" key="2">
    <source>
        <dbReference type="PROSITE" id="PS50042"/>
    </source>
</evidence>
<dbReference type="SUPFAM" id="SSF51206">
    <property type="entry name" value="cAMP-binding domain-like"/>
    <property type="match status" value="1"/>
</dbReference>
<dbReference type="EMBL" id="ASRX01000015">
    <property type="protein sequence ID" value="EYF06651.1"/>
    <property type="molecule type" value="Genomic_DNA"/>
</dbReference>
<dbReference type="STRING" id="1192034.CAP_1781"/>
<dbReference type="InterPro" id="IPR000595">
    <property type="entry name" value="cNMP-bd_dom"/>
</dbReference>
<dbReference type="InterPro" id="IPR018490">
    <property type="entry name" value="cNMP-bd_dom_sf"/>
</dbReference>